<dbReference type="InterPro" id="IPR014944">
    <property type="entry name" value="Toxin_SymE-like"/>
</dbReference>
<comment type="caution">
    <text evidence="2">The sequence shown here is derived from an EMBL/GenBank/DDBJ whole genome shotgun (WGS) entry which is preliminary data.</text>
</comment>
<dbReference type="EMBL" id="JAUJEB010000001">
    <property type="protein sequence ID" value="MDN5212577.1"/>
    <property type="molecule type" value="Genomic_DNA"/>
</dbReference>
<dbReference type="Proteomes" id="UP001172083">
    <property type="component" value="Unassembled WGS sequence"/>
</dbReference>
<reference evidence="2" key="1">
    <citation type="submission" date="2023-06" db="EMBL/GenBank/DDBJ databases">
        <title>Genomic of Agaribacillus aureum.</title>
        <authorList>
            <person name="Wang G."/>
        </authorList>
    </citation>
    <scope>NUCLEOTIDE SEQUENCE</scope>
    <source>
        <strain evidence="2">BMA12</strain>
    </source>
</reference>
<keyword evidence="3" id="KW-1185">Reference proteome</keyword>
<accession>A0ABT8L498</accession>
<protein>
    <submittedName>
        <fullName evidence="2">SymE family type I addiction module toxin</fullName>
    </submittedName>
</protein>
<gene>
    <name evidence="2" type="ORF">QQ020_10995</name>
</gene>
<sequence length="64" mass="7656">MEKKIRKLKIHSRFRARTYDDISFPEIRLHGKWLDQLGFKEGLEVNIEQQPCKLTITLGQDEKE</sequence>
<name>A0ABT8L498_9BACT</name>
<evidence type="ECO:0000313" key="3">
    <source>
        <dbReference type="Proteomes" id="UP001172083"/>
    </source>
</evidence>
<feature type="domain" description="Toxin SymE-like" evidence="1">
    <location>
        <begin position="23"/>
        <end position="57"/>
    </location>
</feature>
<evidence type="ECO:0000313" key="2">
    <source>
        <dbReference type="EMBL" id="MDN5212577.1"/>
    </source>
</evidence>
<organism evidence="2 3">
    <name type="scientific">Agaribacillus aureus</name>
    <dbReference type="NCBI Taxonomy" id="3051825"/>
    <lineage>
        <taxon>Bacteria</taxon>
        <taxon>Pseudomonadati</taxon>
        <taxon>Bacteroidota</taxon>
        <taxon>Cytophagia</taxon>
        <taxon>Cytophagales</taxon>
        <taxon>Splendidivirgaceae</taxon>
        <taxon>Agaribacillus</taxon>
    </lineage>
</organism>
<dbReference type="RefSeq" id="WP_346757894.1">
    <property type="nucleotide sequence ID" value="NZ_JAUJEB010000001.1"/>
</dbReference>
<evidence type="ECO:0000259" key="1">
    <source>
        <dbReference type="Pfam" id="PF08845"/>
    </source>
</evidence>
<dbReference type="Pfam" id="PF08845">
    <property type="entry name" value="SymE_toxin"/>
    <property type="match status" value="1"/>
</dbReference>
<proteinExistence type="predicted"/>